<dbReference type="Proteomes" id="UP000027395">
    <property type="component" value="Chromosome"/>
</dbReference>
<dbReference type="AlphaFoldDB" id="A0A073CG67"/>
<dbReference type="HOGENOM" id="CLU_092688_2_1_3"/>
<keyword evidence="2" id="KW-0963">Cytoplasm</keyword>
<dbReference type="GO" id="GO:0005737">
    <property type="term" value="C:cytoplasm"/>
    <property type="evidence" value="ECO:0007669"/>
    <property type="project" value="UniProtKB-SubCell"/>
</dbReference>
<dbReference type="GO" id="GO:0017148">
    <property type="term" value="P:negative regulation of translation"/>
    <property type="evidence" value="ECO:0007669"/>
    <property type="project" value="UniProtKB-UniRule"/>
</dbReference>
<comment type="subunit">
    <text evidence="2">Interacts with ribosomal protein uL14 (rplN).</text>
</comment>
<dbReference type="Gene3D" id="3.30.460.10">
    <property type="entry name" value="Beta Polymerase, domain 2"/>
    <property type="match status" value="1"/>
</dbReference>
<accession>A0A073CG67</accession>
<evidence type="ECO:0000313" key="3">
    <source>
        <dbReference type="EMBL" id="KEI66872.1"/>
    </source>
</evidence>
<dbReference type="NCBIfam" id="TIGR00090">
    <property type="entry name" value="rsfS_iojap_ybeB"/>
    <property type="match status" value="1"/>
</dbReference>
<keyword evidence="2" id="KW-0678">Repressor</keyword>
<dbReference type="PANTHER" id="PTHR21043:SF0">
    <property type="entry name" value="MITOCHONDRIAL ASSEMBLY OF RIBOSOMAL LARGE SUBUNIT PROTEIN 1"/>
    <property type="match status" value="1"/>
</dbReference>
<dbReference type="RefSeq" id="WP_027250154.1">
    <property type="nucleotide sequence ID" value="NZ_CM002803.1"/>
</dbReference>
<evidence type="ECO:0000256" key="1">
    <source>
        <dbReference type="ARBA" id="ARBA00010574"/>
    </source>
</evidence>
<dbReference type="GO" id="GO:0042256">
    <property type="term" value="P:cytosolic ribosome assembly"/>
    <property type="evidence" value="ECO:0007669"/>
    <property type="project" value="UniProtKB-UniRule"/>
</dbReference>
<dbReference type="PANTHER" id="PTHR21043">
    <property type="entry name" value="IOJAP SUPERFAMILY ORTHOLOG"/>
    <property type="match status" value="1"/>
</dbReference>
<reference evidence="3 4" key="1">
    <citation type="journal article" date="2014" name="Appl. Environ. Microbiol.">
        <title>Elucidation of insertion elements encoded on plasmids and in vitro construction of shuttle vectors from the toxic cyanobacterium Planktothrix.</title>
        <authorList>
            <person name="Christiansen G."/>
            <person name="Goesmann A."/>
            <person name="Kurmayer R."/>
        </authorList>
    </citation>
    <scope>NUCLEOTIDE SEQUENCE [LARGE SCALE GENOMIC DNA]</scope>
    <source>
        <strain evidence="3 4">NIVA-CYA 126/8</strain>
    </source>
</reference>
<dbReference type="GO" id="GO:0090071">
    <property type="term" value="P:negative regulation of ribosome biogenesis"/>
    <property type="evidence" value="ECO:0007669"/>
    <property type="project" value="UniProtKB-UniRule"/>
</dbReference>
<dbReference type="Pfam" id="PF02410">
    <property type="entry name" value="RsfS"/>
    <property type="match status" value="1"/>
</dbReference>
<comment type="function">
    <text evidence="2">Functions as a ribosomal silencing factor. Interacts with ribosomal protein uL14 (rplN), blocking formation of intersubunit bridge B8. Prevents association of the 30S and 50S ribosomal subunits and the formation of functional ribosomes, thus repressing translation.</text>
</comment>
<dbReference type="HAMAP" id="MF_01477">
    <property type="entry name" value="Iojap_RsfS"/>
    <property type="match status" value="1"/>
</dbReference>
<dbReference type="InterPro" id="IPR004394">
    <property type="entry name" value="Iojap/RsfS/C7orf30"/>
</dbReference>
<keyword evidence="2" id="KW-0810">Translation regulation</keyword>
<comment type="similarity">
    <text evidence="1 2">Belongs to the Iojap/RsfS family.</text>
</comment>
<evidence type="ECO:0000313" key="4">
    <source>
        <dbReference type="Proteomes" id="UP000027395"/>
    </source>
</evidence>
<name>A0A073CG67_PLAA1</name>
<dbReference type="EMBL" id="CM002803">
    <property type="protein sequence ID" value="KEI66872.1"/>
    <property type="molecule type" value="Genomic_DNA"/>
</dbReference>
<proteinExistence type="inferred from homology"/>
<evidence type="ECO:0000256" key="2">
    <source>
        <dbReference type="HAMAP-Rule" id="MF_01477"/>
    </source>
</evidence>
<dbReference type="SUPFAM" id="SSF81301">
    <property type="entry name" value="Nucleotidyltransferase"/>
    <property type="match status" value="1"/>
</dbReference>
<dbReference type="GeneID" id="77289587"/>
<dbReference type="InterPro" id="IPR043519">
    <property type="entry name" value="NT_sf"/>
</dbReference>
<dbReference type="eggNOG" id="COG0799">
    <property type="taxonomic scope" value="Bacteria"/>
</dbReference>
<comment type="subcellular location">
    <subcellularLocation>
        <location evidence="2">Cytoplasm</location>
    </subcellularLocation>
</comment>
<dbReference type="GO" id="GO:0043023">
    <property type="term" value="F:ribosomal large subunit binding"/>
    <property type="evidence" value="ECO:0007669"/>
    <property type="project" value="TreeGrafter"/>
</dbReference>
<sequence length="138" mass="15497">MVDHAQTQYASKQMISGANVDEHTSRETALVAARAADDRKADNILVLCVSEVSYLADYFVIVTGFSQAQLRGISQAISDQVEIELERLPLRVEGQGEGNWVLMDYGDVIVHILLPQGRDFYKLEAFWGHAERVNWQSD</sequence>
<gene>
    <name evidence="2" type="primary">rsfS</name>
    <name evidence="3" type="ORF">A19Y_1889</name>
</gene>
<dbReference type="STRING" id="388467.A19Y_1889"/>
<keyword evidence="4" id="KW-1185">Reference proteome</keyword>
<dbReference type="PATRIC" id="fig|388467.6.peg.1835"/>
<protein>
    <recommendedName>
        <fullName evidence="2">Ribosomal silencing factor RsfS</fullName>
    </recommendedName>
</protein>
<organism evidence="3 4">
    <name type="scientific">Planktothrix agardhii (strain NIVA-CYA 126/8)</name>
    <dbReference type="NCBI Taxonomy" id="388467"/>
    <lineage>
        <taxon>Bacteria</taxon>
        <taxon>Bacillati</taxon>
        <taxon>Cyanobacteriota</taxon>
        <taxon>Cyanophyceae</taxon>
        <taxon>Oscillatoriophycideae</taxon>
        <taxon>Oscillatoriales</taxon>
        <taxon>Microcoleaceae</taxon>
        <taxon>Planktothrix</taxon>
    </lineage>
</organism>